<sequence>MPRPASLSRSRSLSLSLRIFLPLNPASVAAWECGEMRF</sequence>
<name>A0A0A9HT57_ARUDO</name>
<reference evidence="1" key="1">
    <citation type="submission" date="2014-09" db="EMBL/GenBank/DDBJ databases">
        <authorList>
            <person name="Magalhaes I.L.F."/>
            <person name="Oliveira U."/>
            <person name="Santos F.R."/>
            <person name="Vidigal T.H.D.A."/>
            <person name="Brescovit A.D."/>
            <person name="Santos A.J."/>
        </authorList>
    </citation>
    <scope>NUCLEOTIDE SEQUENCE</scope>
    <source>
        <tissue evidence="1">Shoot tissue taken approximately 20 cm above the soil surface</tissue>
    </source>
</reference>
<evidence type="ECO:0000313" key="1">
    <source>
        <dbReference type="EMBL" id="JAE39009.1"/>
    </source>
</evidence>
<dbReference type="EMBL" id="GBRH01158887">
    <property type="protein sequence ID" value="JAE39009.1"/>
    <property type="molecule type" value="Transcribed_RNA"/>
</dbReference>
<dbReference type="AlphaFoldDB" id="A0A0A9HT57"/>
<proteinExistence type="predicted"/>
<organism evidence="1">
    <name type="scientific">Arundo donax</name>
    <name type="common">Giant reed</name>
    <name type="synonym">Donax arundinaceus</name>
    <dbReference type="NCBI Taxonomy" id="35708"/>
    <lineage>
        <taxon>Eukaryota</taxon>
        <taxon>Viridiplantae</taxon>
        <taxon>Streptophyta</taxon>
        <taxon>Embryophyta</taxon>
        <taxon>Tracheophyta</taxon>
        <taxon>Spermatophyta</taxon>
        <taxon>Magnoliopsida</taxon>
        <taxon>Liliopsida</taxon>
        <taxon>Poales</taxon>
        <taxon>Poaceae</taxon>
        <taxon>PACMAD clade</taxon>
        <taxon>Arundinoideae</taxon>
        <taxon>Arundineae</taxon>
        <taxon>Arundo</taxon>
    </lineage>
</organism>
<accession>A0A0A9HT57</accession>
<protein>
    <submittedName>
        <fullName evidence="1">Uncharacterized protein</fullName>
    </submittedName>
</protein>
<reference evidence="1" key="2">
    <citation type="journal article" date="2015" name="Data Brief">
        <title>Shoot transcriptome of the giant reed, Arundo donax.</title>
        <authorList>
            <person name="Barrero R.A."/>
            <person name="Guerrero F.D."/>
            <person name="Moolhuijzen P."/>
            <person name="Goolsby J.A."/>
            <person name="Tidwell J."/>
            <person name="Bellgard S.E."/>
            <person name="Bellgard M.I."/>
        </authorList>
    </citation>
    <scope>NUCLEOTIDE SEQUENCE</scope>
    <source>
        <tissue evidence="1">Shoot tissue taken approximately 20 cm above the soil surface</tissue>
    </source>
</reference>